<organism evidence="4 5">
    <name type="scientific">Cinchona calisaya</name>
    <dbReference type="NCBI Taxonomy" id="153742"/>
    <lineage>
        <taxon>Eukaryota</taxon>
        <taxon>Viridiplantae</taxon>
        <taxon>Streptophyta</taxon>
        <taxon>Embryophyta</taxon>
        <taxon>Tracheophyta</taxon>
        <taxon>Spermatophyta</taxon>
        <taxon>Magnoliopsida</taxon>
        <taxon>eudicotyledons</taxon>
        <taxon>Gunneridae</taxon>
        <taxon>Pentapetalae</taxon>
        <taxon>asterids</taxon>
        <taxon>lamiids</taxon>
        <taxon>Gentianales</taxon>
        <taxon>Rubiaceae</taxon>
        <taxon>Cinchonoideae</taxon>
        <taxon>Cinchoneae</taxon>
        <taxon>Cinchona</taxon>
    </lineage>
</organism>
<evidence type="ECO:0000313" key="4">
    <source>
        <dbReference type="EMBL" id="KAL3522272.1"/>
    </source>
</evidence>
<dbReference type="AlphaFoldDB" id="A0ABD2ZVS0"/>
<gene>
    <name evidence="4" type="ORF">ACH5RR_015106</name>
</gene>
<evidence type="ECO:0000256" key="1">
    <source>
        <dbReference type="ARBA" id="ARBA00010240"/>
    </source>
</evidence>
<proteinExistence type="inferred from homology"/>
<evidence type="ECO:0008006" key="6">
    <source>
        <dbReference type="Google" id="ProtNLM"/>
    </source>
</evidence>
<name>A0ABD2ZVS0_9GENT</name>
<evidence type="ECO:0000313" key="5">
    <source>
        <dbReference type="Proteomes" id="UP001630127"/>
    </source>
</evidence>
<dbReference type="PANTHER" id="PTHR32241:SF13">
    <property type="entry name" value="INACTIVE PATATIN-LIKE PROTEIN 9-RELATED"/>
    <property type="match status" value="1"/>
</dbReference>
<dbReference type="GO" id="GO:0016787">
    <property type="term" value="F:hydrolase activity"/>
    <property type="evidence" value="ECO:0007669"/>
    <property type="project" value="UniProtKB-KW"/>
</dbReference>
<dbReference type="EMBL" id="JBJUIK010000007">
    <property type="protein sequence ID" value="KAL3522272.1"/>
    <property type="molecule type" value="Genomic_DNA"/>
</dbReference>
<keyword evidence="3" id="KW-0442">Lipid degradation</keyword>
<keyword evidence="2" id="KW-0378">Hydrolase</keyword>
<keyword evidence="3" id="KW-0443">Lipid metabolism</keyword>
<reference evidence="4 5" key="1">
    <citation type="submission" date="2024-11" db="EMBL/GenBank/DDBJ databases">
        <title>A near-complete genome assembly of Cinchona calisaya.</title>
        <authorList>
            <person name="Lian D.C."/>
            <person name="Zhao X.W."/>
            <person name="Wei L."/>
        </authorList>
    </citation>
    <scope>NUCLEOTIDE SEQUENCE [LARGE SCALE GENOMIC DNA]</scope>
    <source>
        <tissue evidence="4">Nenye</tissue>
    </source>
</reference>
<protein>
    <recommendedName>
        <fullName evidence="6">PNPLA domain-containing protein</fullName>
    </recommendedName>
</protein>
<keyword evidence="5" id="KW-1185">Reference proteome</keyword>
<comment type="similarity">
    <text evidence="1">Belongs to the patatin family.</text>
</comment>
<comment type="caution">
    <text evidence="4">The sequence shown here is derived from an EMBL/GenBank/DDBJ whole genome shotgun (WGS) entry which is preliminary data.</text>
</comment>
<dbReference type="Proteomes" id="UP001630127">
    <property type="component" value="Unassembled WGS sequence"/>
</dbReference>
<dbReference type="GO" id="GO:0016042">
    <property type="term" value="P:lipid catabolic process"/>
    <property type="evidence" value="ECO:0007669"/>
    <property type="project" value="UniProtKB-KW"/>
</dbReference>
<evidence type="ECO:0000256" key="3">
    <source>
        <dbReference type="ARBA" id="ARBA00022963"/>
    </source>
</evidence>
<accession>A0ABD2ZVS0</accession>
<dbReference type="PANTHER" id="PTHR32241">
    <property type="entry name" value="PATATIN-LIKE PROTEIN 6"/>
    <property type="match status" value="1"/>
</dbReference>
<evidence type="ECO:0000256" key="2">
    <source>
        <dbReference type="ARBA" id="ARBA00022801"/>
    </source>
</evidence>
<sequence length="83" mass="9452">MKIVKVKYSFKWSSMFKPFSLQLLDEKTSWLAVDGGLLLNNSTANIVTHILHNKRDFSSITAVDDLLVLSLANDPWRSNSREV</sequence>